<dbReference type="KEGG" id="tgb:HG536_0G03740"/>
<dbReference type="AlphaFoldDB" id="A0A7G3ZLX6"/>
<keyword evidence="2" id="KW-1185">Reference proteome</keyword>
<reference evidence="1 2" key="1">
    <citation type="submission" date="2020-06" db="EMBL/GenBank/DDBJ databases">
        <title>The yeast mating-type switching endonuclease HO is a domesticated member of an unorthodox homing genetic element family.</title>
        <authorList>
            <person name="Coughlan A.Y."/>
            <person name="Lombardi L."/>
            <person name="Braun-Galleani S."/>
            <person name="Martos A.R."/>
            <person name="Galeote V."/>
            <person name="Bigey F."/>
            <person name="Dequin S."/>
            <person name="Byrne K.P."/>
            <person name="Wolfe K.H."/>
        </authorList>
    </citation>
    <scope>NUCLEOTIDE SEQUENCE [LARGE SCALE GENOMIC DNA]</scope>
    <source>
        <strain evidence="1 2">CBS764</strain>
    </source>
</reference>
<dbReference type="EMBL" id="CP059252">
    <property type="protein sequence ID" value="QLL34512.1"/>
    <property type="molecule type" value="Genomic_DNA"/>
</dbReference>
<organism evidence="1 2">
    <name type="scientific">Torulaspora globosa</name>
    <dbReference type="NCBI Taxonomy" id="48254"/>
    <lineage>
        <taxon>Eukaryota</taxon>
        <taxon>Fungi</taxon>
        <taxon>Dikarya</taxon>
        <taxon>Ascomycota</taxon>
        <taxon>Saccharomycotina</taxon>
        <taxon>Saccharomycetes</taxon>
        <taxon>Saccharomycetales</taxon>
        <taxon>Saccharomycetaceae</taxon>
        <taxon>Torulaspora</taxon>
    </lineage>
</organism>
<dbReference type="OrthoDB" id="4038967at2759"/>
<dbReference type="SUPFAM" id="SSF50998">
    <property type="entry name" value="Quinoprotein alcohol dehydrogenase-like"/>
    <property type="match status" value="1"/>
</dbReference>
<dbReference type="Proteomes" id="UP000515788">
    <property type="component" value="Chromosome 7"/>
</dbReference>
<evidence type="ECO:0000313" key="2">
    <source>
        <dbReference type="Proteomes" id="UP000515788"/>
    </source>
</evidence>
<name>A0A7G3ZLX6_9SACH</name>
<gene>
    <name evidence="1" type="ORF">HG536_0G03740</name>
</gene>
<dbReference type="RefSeq" id="XP_037141186.1">
    <property type="nucleotide sequence ID" value="XM_037285290.1"/>
</dbReference>
<dbReference type="InterPro" id="IPR011047">
    <property type="entry name" value="Quinoprotein_ADH-like_sf"/>
</dbReference>
<protein>
    <submittedName>
        <fullName evidence="1">Uncharacterized protein</fullName>
    </submittedName>
</protein>
<evidence type="ECO:0000313" key="1">
    <source>
        <dbReference type="EMBL" id="QLL34512.1"/>
    </source>
</evidence>
<sequence>MDNLKALDQVLRVEKSSVPPRRTGILYSTKLEGSIRFLGCQRLHDERHYVVCTSEGLHLFDRTVLKASYGSFGRCFSYLYVETETKDLAPLHAMFMSDGHVQLFEIDHHSIELHTSFSISHQPVDYGRAFISAASSGAIYVSFDSQTIFQCNKVGNLREIYKVGMGELMSFFFMRNGAFLFCLYRHKSTGHFYIEIAKFTTDKCFGDDEEDDSFYLPSGTYITSNRHRLKAADQTNCYFKNLNDVCAICITSQHTYILEPESPLVTVKNLRGLNLRDAIGVNGSAYLIESRNQYVVRASVFDGSGNVMESAIELRPKVPQRATWTQTPLLAGQTFEQDELSFVDQLFTQNFSSYLLVSSLTGVSIVDRMKHSISIILPGQSKKVSDGNCIPKDGSDLDSHIFCGAYTKSHGFIEKRTLVYETDIIQPIAKKQLLHHPVVNLWDIDRGLLYESMGYLYSTITDKRIIYFENSLWLTRNNVKIDVLQEGTVSVSEIDVAAEGTTCCVSVISVDGILKVLDYRDSEQSEILLSLDLGVTNIQNGKSAVLYSADDNCYYAICYHAHGCLKFFRDAVRIRIQSMGMDYFLSDLLLKSANGGLYVVLTSIDGRAKVLEWESGKCVLDISASSGSSVKILDLGRRSPCVLFYNENDCILANLDGMVYGRLDIGTRPVKIITASSESEGMVYLLDDNGCLNTLRFLSCYDYRSRMLSTVWKSDLYDLPDCVPMRLLPFSDPALAVLILKFKETGRLSASLFDYDKMCLVDSQDLGTSDSHLSNVLLRSLDDDSIPSESLRIFMKRFLIICCATDRESNIHVLHLNGYKLERLHSEQLPFPVLSICLIKAGTKILLGGSQTVSYEIKYEPKEHVITLNRMATNLVGKSAEHLRPPLFYSCRNNSCMAISLLGHYCEFDFSSSEMGGSQVCSHRRLARFGSYPLVQVVTKRLPNRRDVGLQSEASTKGSSFKTSADILRTLSASLTTGPEEFYMLTIDCGGYVNLYNGAADAPIGHFRLTSPMLSASPIATQHVGLQLGRLPGRRKDTRSLFMITCTDGLAYIVSEAYGFAKSDLGDARLLAIGSTTSG</sequence>
<accession>A0A7G3ZLX6</accession>
<proteinExistence type="predicted"/>
<dbReference type="GeneID" id="59327753"/>